<keyword evidence="5" id="KW-0460">Magnesium</keyword>
<dbReference type="PANTHER" id="PTHR12001:SF69">
    <property type="entry name" value="ALL TRANS-POLYPRENYL-DIPHOSPHATE SYNTHASE PDSS1"/>
    <property type="match status" value="1"/>
</dbReference>
<dbReference type="RefSeq" id="WP_245795178.1">
    <property type="nucleotide sequence ID" value="NZ_FQVB01000022.1"/>
</dbReference>
<evidence type="ECO:0000256" key="3">
    <source>
        <dbReference type="ARBA" id="ARBA00022679"/>
    </source>
</evidence>
<dbReference type="InterPro" id="IPR008949">
    <property type="entry name" value="Isoprenoid_synthase_dom_sf"/>
</dbReference>
<keyword evidence="4" id="KW-0479">Metal-binding</keyword>
<dbReference type="Gene3D" id="1.10.600.10">
    <property type="entry name" value="Farnesyl Diphosphate Synthase"/>
    <property type="match status" value="1"/>
</dbReference>
<sequence>MIGNPSPAPADALSAEALKARIYGNIRSDLERIETALQRHLSSSVPLVEVVGRYIVNSGGKRLRPLLMILSARLCGYQGTEEVDLAVAFELLHAATLLHDDVVDNAEIRRQQPAANTLWGNPAVVLIGDFLYSQAIRTTVRYGDLRILEVFSATTTRIAEGEVLQLIHSDDLETDEAAYMEVITRKTADLMTAACRIGAIYAGAGPEEETALRDFGHNLGIAFQLTDDALDYVGTVGELGKPVGNDLQEGKATLPLIHALTKADEGQRDLIRRIFLSETAIRKEQIEAVQRLVLDLGGVDYTFQRAAGHLERARESLEIFADGPAKSTLLDITDYVLCRRS</sequence>
<gene>
    <name evidence="7" type="ORF">SAMN02745206_02334</name>
</gene>
<accession>A0A1M5D372</accession>
<protein>
    <submittedName>
        <fullName evidence="7">Octaprenyl-diphosphate synthase</fullName>
    </submittedName>
</protein>
<dbReference type="InterPro" id="IPR000092">
    <property type="entry name" value="Polyprenyl_synt"/>
</dbReference>
<dbReference type="GO" id="GO:0004659">
    <property type="term" value="F:prenyltransferase activity"/>
    <property type="evidence" value="ECO:0007669"/>
    <property type="project" value="InterPro"/>
</dbReference>
<comment type="cofactor">
    <cofactor evidence="1">
        <name>Mg(2+)</name>
        <dbReference type="ChEBI" id="CHEBI:18420"/>
    </cofactor>
</comment>
<evidence type="ECO:0000313" key="7">
    <source>
        <dbReference type="EMBL" id="SHF61404.1"/>
    </source>
</evidence>
<dbReference type="CDD" id="cd00685">
    <property type="entry name" value="Trans_IPPS_HT"/>
    <property type="match status" value="1"/>
</dbReference>
<dbReference type="PANTHER" id="PTHR12001">
    <property type="entry name" value="GERANYLGERANYL PYROPHOSPHATE SYNTHASE"/>
    <property type="match status" value="1"/>
</dbReference>
<dbReference type="STRING" id="1121391.SAMN02745206_02334"/>
<dbReference type="GO" id="GO:0008299">
    <property type="term" value="P:isoprenoid biosynthetic process"/>
    <property type="evidence" value="ECO:0007669"/>
    <property type="project" value="InterPro"/>
</dbReference>
<dbReference type="EMBL" id="FQVB01000022">
    <property type="protein sequence ID" value="SHF61404.1"/>
    <property type="molecule type" value="Genomic_DNA"/>
</dbReference>
<dbReference type="GO" id="GO:0046872">
    <property type="term" value="F:metal ion binding"/>
    <property type="evidence" value="ECO:0007669"/>
    <property type="project" value="UniProtKB-KW"/>
</dbReference>
<evidence type="ECO:0000256" key="2">
    <source>
        <dbReference type="ARBA" id="ARBA00006706"/>
    </source>
</evidence>
<evidence type="ECO:0000256" key="5">
    <source>
        <dbReference type="ARBA" id="ARBA00022842"/>
    </source>
</evidence>
<evidence type="ECO:0000256" key="1">
    <source>
        <dbReference type="ARBA" id="ARBA00001946"/>
    </source>
</evidence>
<dbReference type="Pfam" id="PF00348">
    <property type="entry name" value="polyprenyl_synt"/>
    <property type="match status" value="1"/>
</dbReference>
<comment type="similarity">
    <text evidence="2 6">Belongs to the FPP/GGPP synthase family.</text>
</comment>
<dbReference type="SFLD" id="SFLDS00005">
    <property type="entry name" value="Isoprenoid_Synthase_Type_I"/>
    <property type="match status" value="1"/>
</dbReference>
<proteinExistence type="inferred from homology"/>
<organism evidence="7 8">
    <name type="scientific">Desulfacinum infernum DSM 9756</name>
    <dbReference type="NCBI Taxonomy" id="1121391"/>
    <lineage>
        <taxon>Bacteria</taxon>
        <taxon>Pseudomonadati</taxon>
        <taxon>Thermodesulfobacteriota</taxon>
        <taxon>Syntrophobacteria</taxon>
        <taxon>Syntrophobacterales</taxon>
        <taxon>Syntrophobacteraceae</taxon>
        <taxon>Desulfacinum</taxon>
    </lineage>
</organism>
<evidence type="ECO:0000256" key="4">
    <source>
        <dbReference type="ARBA" id="ARBA00022723"/>
    </source>
</evidence>
<keyword evidence="8" id="KW-1185">Reference proteome</keyword>
<reference evidence="8" key="1">
    <citation type="submission" date="2016-11" db="EMBL/GenBank/DDBJ databases">
        <authorList>
            <person name="Varghese N."/>
            <person name="Submissions S."/>
        </authorList>
    </citation>
    <scope>NUCLEOTIDE SEQUENCE [LARGE SCALE GENOMIC DNA]</scope>
    <source>
        <strain evidence="8">DSM 9756</strain>
    </source>
</reference>
<evidence type="ECO:0000313" key="8">
    <source>
        <dbReference type="Proteomes" id="UP000184076"/>
    </source>
</evidence>
<dbReference type="AlphaFoldDB" id="A0A1M5D372"/>
<evidence type="ECO:0000256" key="6">
    <source>
        <dbReference type="RuleBase" id="RU004466"/>
    </source>
</evidence>
<keyword evidence="3 6" id="KW-0808">Transferase</keyword>
<dbReference type="SUPFAM" id="SSF48576">
    <property type="entry name" value="Terpenoid synthases"/>
    <property type="match status" value="1"/>
</dbReference>
<name>A0A1M5D372_9BACT</name>
<dbReference type="Proteomes" id="UP000184076">
    <property type="component" value="Unassembled WGS sequence"/>
</dbReference>